<evidence type="ECO:0000259" key="6">
    <source>
        <dbReference type="SMART" id="SM00829"/>
    </source>
</evidence>
<dbReference type="Proteomes" id="UP000239388">
    <property type="component" value="Unassembled WGS sequence"/>
</dbReference>
<dbReference type="Pfam" id="PF08240">
    <property type="entry name" value="ADH_N"/>
    <property type="match status" value="1"/>
</dbReference>
<dbReference type="Gene3D" id="3.30.360.10">
    <property type="entry name" value="Dihydrodipicolinate Reductase, domain 2"/>
    <property type="match status" value="1"/>
</dbReference>
<evidence type="ECO:0000313" key="8">
    <source>
        <dbReference type="Proteomes" id="UP000239388"/>
    </source>
</evidence>
<evidence type="ECO:0000256" key="2">
    <source>
        <dbReference type="ARBA" id="ARBA00008072"/>
    </source>
</evidence>
<evidence type="ECO:0000256" key="5">
    <source>
        <dbReference type="ARBA" id="ARBA00023002"/>
    </source>
</evidence>
<dbReference type="RefSeq" id="WP_105353171.1">
    <property type="nucleotide sequence ID" value="NZ_PUIB01000011.1"/>
</dbReference>
<dbReference type="Pfam" id="PF00107">
    <property type="entry name" value="ADH_zinc_N"/>
    <property type="match status" value="1"/>
</dbReference>
<dbReference type="InterPro" id="IPR020843">
    <property type="entry name" value="ER"/>
</dbReference>
<dbReference type="GO" id="GO:0016491">
    <property type="term" value="F:oxidoreductase activity"/>
    <property type="evidence" value="ECO:0007669"/>
    <property type="project" value="UniProtKB-KW"/>
</dbReference>
<proteinExistence type="inferred from homology"/>
<name>A0A2S8G0T9_9BACT</name>
<dbReference type="AlphaFoldDB" id="A0A2S8G0T9"/>
<dbReference type="Pfam" id="PF01408">
    <property type="entry name" value="GFO_IDH_MocA"/>
    <property type="match status" value="1"/>
</dbReference>
<dbReference type="OrthoDB" id="9815825at2"/>
<dbReference type="GO" id="GO:0000166">
    <property type="term" value="F:nucleotide binding"/>
    <property type="evidence" value="ECO:0007669"/>
    <property type="project" value="InterPro"/>
</dbReference>
<dbReference type="EMBL" id="PUIB01000011">
    <property type="protein sequence ID" value="PQO38065.1"/>
    <property type="molecule type" value="Genomic_DNA"/>
</dbReference>
<gene>
    <name evidence="7" type="ORF">C5Y98_08245</name>
</gene>
<dbReference type="InterPro" id="IPR036291">
    <property type="entry name" value="NAD(P)-bd_dom_sf"/>
</dbReference>
<accession>A0A2S8G0T9</accession>
<comment type="cofactor">
    <cofactor evidence="1">
        <name>Zn(2+)</name>
        <dbReference type="ChEBI" id="CHEBI:29105"/>
    </cofactor>
</comment>
<evidence type="ECO:0000256" key="1">
    <source>
        <dbReference type="ARBA" id="ARBA00001947"/>
    </source>
</evidence>
<dbReference type="SMART" id="SM00829">
    <property type="entry name" value="PKS_ER"/>
    <property type="match status" value="1"/>
</dbReference>
<dbReference type="SUPFAM" id="SSF55347">
    <property type="entry name" value="Glyceraldehyde-3-phosphate dehydrogenase-like, C-terminal domain"/>
    <property type="match status" value="1"/>
</dbReference>
<dbReference type="InterPro" id="IPR013149">
    <property type="entry name" value="ADH-like_C"/>
</dbReference>
<dbReference type="GO" id="GO:0046872">
    <property type="term" value="F:metal ion binding"/>
    <property type="evidence" value="ECO:0007669"/>
    <property type="project" value="UniProtKB-KW"/>
</dbReference>
<dbReference type="Gene3D" id="3.90.180.10">
    <property type="entry name" value="Medium-chain alcohol dehydrogenases, catalytic domain"/>
    <property type="match status" value="2"/>
</dbReference>
<dbReference type="SUPFAM" id="SSF50129">
    <property type="entry name" value="GroES-like"/>
    <property type="match status" value="1"/>
</dbReference>
<evidence type="ECO:0000313" key="7">
    <source>
        <dbReference type="EMBL" id="PQO38065.1"/>
    </source>
</evidence>
<sequence length="713" mass="77001">MHQILQDIRKGNTSLISVPAPVAQPGEVLIANACSLVSAGTEKMVIDLAKKSLLGKARERPDHVRRVLDKIRNEGLLTTIRQVLEKLDEPMTMGYSSAGVVVACGADVQEYQPGDRVASNGPHAEIVAVPKNLCARVPENVPFDHAAFTVLGSIAMQGVRLARVNLGETVLVIGLGLVGQITVGLLRASGCRVIGVDLDPAKCDLAKKMGAEIAHPGVTASEVFSSTSGLGADAVLITASTKSNQPITLAADAVRPKGRVVLVGVVGLELDRRPFYFKEVEFVVSCSYGPGRYDPKYEQQGHDYPAAYVRWTEQRNMQAVLDLMASGKLNVAPLVSHRFAIEDAVGAYDLIEKGNEPYLGILLEYARPIEQRIERRLQIRPAKSSSRLGVGVLGAGNFARMVLLPAIRKCDELHPVALCSARGTSAEHSAQKLGFEVVATDEDVVINDPNVNAVFCITQHDQHARQVLKSLRAGKHVFVEKPLCLTTDQLHEIDEEIQRQRENAPLLMVGFNRRFSPAAIQTKRLFEKSAAPITISMRFNAGPIPADHWTQDLEKGGGRIIGEACHGIDLATFLAGSPPVRVFAESIGGPHAPPITDDQCFITLRHANGSISNIAYLAGGDKSFPKERIEVIGDGRIAVIDDFRSLTTCAGGKTKTQRLRQQDKGHQAEVRAFAAALAGKTGAPISWEDIRSVTLASLLAQQSLREGQPFDFS</sequence>
<dbReference type="InterPro" id="IPR055170">
    <property type="entry name" value="GFO_IDH_MocA-like_dom"/>
</dbReference>
<organism evidence="7 8">
    <name type="scientific">Blastopirellula marina</name>
    <dbReference type="NCBI Taxonomy" id="124"/>
    <lineage>
        <taxon>Bacteria</taxon>
        <taxon>Pseudomonadati</taxon>
        <taxon>Planctomycetota</taxon>
        <taxon>Planctomycetia</taxon>
        <taxon>Pirellulales</taxon>
        <taxon>Pirellulaceae</taxon>
        <taxon>Blastopirellula</taxon>
    </lineage>
</organism>
<keyword evidence="4" id="KW-0862">Zinc</keyword>
<evidence type="ECO:0000256" key="4">
    <source>
        <dbReference type="ARBA" id="ARBA00022833"/>
    </source>
</evidence>
<reference evidence="7 8" key="1">
    <citation type="submission" date="2018-02" db="EMBL/GenBank/DDBJ databases">
        <title>Comparative genomes isolates from brazilian mangrove.</title>
        <authorList>
            <person name="Araujo J.E."/>
            <person name="Taketani R.G."/>
            <person name="Silva M.C.P."/>
            <person name="Loureco M.V."/>
            <person name="Andreote F.D."/>
        </authorList>
    </citation>
    <scope>NUCLEOTIDE SEQUENCE [LARGE SCALE GENOMIC DNA]</scope>
    <source>
        <strain evidence="7 8">NAP PRIS-MGV</strain>
    </source>
</reference>
<comment type="caution">
    <text evidence="7">The sequence shown here is derived from an EMBL/GenBank/DDBJ whole genome shotgun (WGS) entry which is preliminary data.</text>
</comment>
<dbReference type="CDD" id="cd08255">
    <property type="entry name" value="2-desacetyl-2-hydroxyethyl_bacteriochlorophyllide_like"/>
    <property type="match status" value="1"/>
</dbReference>
<keyword evidence="3" id="KW-0479">Metal-binding</keyword>
<protein>
    <submittedName>
        <fullName evidence="7">Alcohol dehydrogenase</fullName>
    </submittedName>
</protein>
<dbReference type="InterPro" id="IPR011032">
    <property type="entry name" value="GroES-like_sf"/>
</dbReference>
<evidence type="ECO:0000256" key="3">
    <source>
        <dbReference type="ARBA" id="ARBA00022723"/>
    </source>
</evidence>
<dbReference type="Pfam" id="PF22725">
    <property type="entry name" value="GFO_IDH_MocA_C3"/>
    <property type="match status" value="1"/>
</dbReference>
<dbReference type="InterPro" id="IPR013154">
    <property type="entry name" value="ADH-like_N"/>
</dbReference>
<feature type="domain" description="Enoyl reductase (ER)" evidence="6">
    <location>
        <begin position="11"/>
        <end position="356"/>
    </location>
</feature>
<comment type="similarity">
    <text evidence="2">Belongs to the zinc-containing alcohol dehydrogenase family.</text>
</comment>
<dbReference type="InterPro" id="IPR000683">
    <property type="entry name" value="Gfo/Idh/MocA-like_OxRdtase_N"/>
</dbReference>
<dbReference type="Gene3D" id="3.40.50.720">
    <property type="entry name" value="NAD(P)-binding Rossmann-like Domain"/>
    <property type="match status" value="2"/>
</dbReference>
<dbReference type="PANTHER" id="PTHR43350:SF19">
    <property type="entry name" value="D-GULOSIDE 3-DEHYDROGENASE"/>
    <property type="match status" value="1"/>
</dbReference>
<dbReference type="SUPFAM" id="SSF51735">
    <property type="entry name" value="NAD(P)-binding Rossmann-fold domains"/>
    <property type="match status" value="2"/>
</dbReference>
<keyword evidence="5" id="KW-0560">Oxidoreductase</keyword>
<dbReference type="PANTHER" id="PTHR43350">
    <property type="entry name" value="NAD-DEPENDENT ALCOHOL DEHYDROGENASE"/>
    <property type="match status" value="1"/>
</dbReference>